<evidence type="ECO:0000259" key="9">
    <source>
        <dbReference type="PROSITE" id="PS50089"/>
    </source>
</evidence>
<keyword evidence="4 7" id="KW-0863">Zinc-finger</keyword>
<evidence type="ECO:0000256" key="5">
    <source>
        <dbReference type="ARBA" id="ARBA00022833"/>
    </source>
</evidence>
<evidence type="ECO:0000256" key="1">
    <source>
        <dbReference type="ARBA" id="ARBA00000900"/>
    </source>
</evidence>
<evidence type="ECO:0000256" key="3">
    <source>
        <dbReference type="ARBA" id="ARBA00022723"/>
    </source>
</evidence>
<evidence type="ECO:0000256" key="8">
    <source>
        <dbReference type="SAM" id="MobiDB-lite"/>
    </source>
</evidence>
<sequence>MASFGTDDDHGDLADQLNAAQGDSGFLSSDEDEQYQQPDDQGAGFVSDDDEVADEDVSTPRSSTFPAAVADVEDEVYAFLVEAPALEVALEAAEAPADGDCCPVCLQVQKDDEATWSRVAACGHRFHVACAEQWLRVKPTCPVCQCSAGSPLPSAVVEELMALGYEVTEVTLLLVDAPPRGS</sequence>
<evidence type="ECO:0000256" key="6">
    <source>
        <dbReference type="ARBA" id="ARBA00024209"/>
    </source>
</evidence>
<evidence type="ECO:0000256" key="2">
    <source>
        <dbReference type="ARBA" id="ARBA00012483"/>
    </source>
</evidence>
<accession>A0A835KKR2</accession>
<dbReference type="OrthoDB" id="696356at2759"/>
<name>A0A835KKR2_9POAL</name>
<reference evidence="10" key="1">
    <citation type="submission" date="2020-07" db="EMBL/GenBank/DDBJ databases">
        <title>Genome sequence and genetic diversity analysis of an under-domesticated orphan crop, white fonio (Digitaria exilis).</title>
        <authorList>
            <person name="Bennetzen J.L."/>
            <person name="Chen S."/>
            <person name="Ma X."/>
            <person name="Wang X."/>
            <person name="Yssel A.E.J."/>
            <person name="Chaluvadi S.R."/>
            <person name="Johnson M."/>
            <person name="Gangashetty P."/>
            <person name="Hamidou F."/>
            <person name="Sanogo M.D."/>
            <person name="Zwaenepoel A."/>
            <person name="Wallace J."/>
            <person name="Van De Peer Y."/>
            <person name="Van Deynze A."/>
        </authorList>
    </citation>
    <scope>NUCLEOTIDE SEQUENCE</scope>
    <source>
        <tissue evidence="10">Leaves</tissue>
    </source>
</reference>
<dbReference type="Proteomes" id="UP000636709">
    <property type="component" value="Unassembled WGS sequence"/>
</dbReference>
<dbReference type="PANTHER" id="PTHR14155">
    <property type="entry name" value="RING FINGER DOMAIN-CONTAINING"/>
    <property type="match status" value="1"/>
</dbReference>
<dbReference type="EC" id="2.3.2.27" evidence="2"/>
<comment type="catalytic activity">
    <reaction evidence="1">
        <text>S-ubiquitinyl-[E2 ubiquitin-conjugating enzyme]-L-cysteine + [acceptor protein]-L-lysine = [E2 ubiquitin-conjugating enzyme]-L-cysteine + N(6)-ubiquitinyl-[acceptor protein]-L-lysine.</text>
        <dbReference type="EC" id="2.3.2.27"/>
    </reaction>
</comment>
<dbReference type="InterPro" id="IPR013083">
    <property type="entry name" value="Znf_RING/FYVE/PHD"/>
</dbReference>
<keyword evidence="3" id="KW-0479">Metal-binding</keyword>
<dbReference type="InterPro" id="IPR001841">
    <property type="entry name" value="Znf_RING"/>
</dbReference>
<comment type="similarity">
    <text evidence="6">Belongs to the RING-type zinc finger family. ATL subfamily.</text>
</comment>
<feature type="region of interest" description="Disordered" evidence="8">
    <location>
        <begin position="1"/>
        <end position="65"/>
    </location>
</feature>
<evidence type="ECO:0000313" key="10">
    <source>
        <dbReference type="EMBL" id="KAF8732853.1"/>
    </source>
</evidence>
<comment type="caution">
    <text evidence="10">The sequence shown here is derived from an EMBL/GenBank/DDBJ whole genome shotgun (WGS) entry which is preliminary data.</text>
</comment>
<dbReference type="Pfam" id="PF13639">
    <property type="entry name" value="zf-RING_2"/>
    <property type="match status" value="1"/>
</dbReference>
<dbReference type="GO" id="GO:0061630">
    <property type="term" value="F:ubiquitin protein ligase activity"/>
    <property type="evidence" value="ECO:0007669"/>
    <property type="project" value="UniProtKB-EC"/>
</dbReference>
<dbReference type="PROSITE" id="PS50089">
    <property type="entry name" value="ZF_RING_2"/>
    <property type="match status" value="1"/>
</dbReference>
<dbReference type="Gene3D" id="3.30.40.10">
    <property type="entry name" value="Zinc/RING finger domain, C3HC4 (zinc finger)"/>
    <property type="match status" value="1"/>
</dbReference>
<feature type="domain" description="RING-type" evidence="9">
    <location>
        <begin position="102"/>
        <end position="145"/>
    </location>
</feature>
<organism evidence="10 11">
    <name type="scientific">Digitaria exilis</name>
    <dbReference type="NCBI Taxonomy" id="1010633"/>
    <lineage>
        <taxon>Eukaryota</taxon>
        <taxon>Viridiplantae</taxon>
        <taxon>Streptophyta</taxon>
        <taxon>Embryophyta</taxon>
        <taxon>Tracheophyta</taxon>
        <taxon>Spermatophyta</taxon>
        <taxon>Magnoliopsida</taxon>
        <taxon>Liliopsida</taxon>
        <taxon>Poales</taxon>
        <taxon>Poaceae</taxon>
        <taxon>PACMAD clade</taxon>
        <taxon>Panicoideae</taxon>
        <taxon>Panicodae</taxon>
        <taxon>Paniceae</taxon>
        <taxon>Anthephorinae</taxon>
        <taxon>Digitaria</taxon>
    </lineage>
</organism>
<dbReference type="EMBL" id="JACEFO010001603">
    <property type="protein sequence ID" value="KAF8732853.1"/>
    <property type="molecule type" value="Genomic_DNA"/>
</dbReference>
<dbReference type="AlphaFoldDB" id="A0A835KKR2"/>
<dbReference type="GO" id="GO:0008270">
    <property type="term" value="F:zinc ion binding"/>
    <property type="evidence" value="ECO:0007669"/>
    <property type="project" value="UniProtKB-KW"/>
</dbReference>
<dbReference type="SUPFAM" id="SSF57850">
    <property type="entry name" value="RING/U-box"/>
    <property type="match status" value="1"/>
</dbReference>
<proteinExistence type="inferred from homology"/>
<dbReference type="PANTHER" id="PTHR14155:SF627">
    <property type="entry name" value="OS06G0192800 PROTEIN"/>
    <property type="match status" value="1"/>
</dbReference>
<evidence type="ECO:0000256" key="4">
    <source>
        <dbReference type="ARBA" id="ARBA00022771"/>
    </source>
</evidence>
<evidence type="ECO:0000256" key="7">
    <source>
        <dbReference type="PROSITE-ProRule" id="PRU00175"/>
    </source>
</evidence>
<dbReference type="SMART" id="SM00184">
    <property type="entry name" value="RING"/>
    <property type="match status" value="1"/>
</dbReference>
<gene>
    <name evidence="10" type="ORF">HU200_015200</name>
</gene>
<feature type="compositionally biased region" description="Acidic residues" evidence="8">
    <location>
        <begin position="47"/>
        <end position="57"/>
    </location>
</feature>
<evidence type="ECO:0000313" key="11">
    <source>
        <dbReference type="Proteomes" id="UP000636709"/>
    </source>
</evidence>
<keyword evidence="5" id="KW-0862">Zinc</keyword>
<protein>
    <recommendedName>
        <fullName evidence="2">RING-type E3 ubiquitin transferase</fullName>
        <ecNumber evidence="2">2.3.2.27</ecNumber>
    </recommendedName>
</protein>
<dbReference type="InterPro" id="IPR053238">
    <property type="entry name" value="RING-H2_zinc_finger"/>
</dbReference>
<keyword evidence="11" id="KW-1185">Reference proteome</keyword>